<dbReference type="Pfam" id="PF00560">
    <property type="entry name" value="LRR_1"/>
    <property type="match status" value="8"/>
</dbReference>
<protein>
    <recommendedName>
        <fullName evidence="12">Leucine-rich repeat-containing N-terminal plant-type domain-containing protein</fullName>
    </recommendedName>
</protein>
<evidence type="ECO:0000256" key="3">
    <source>
        <dbReference type="ARBA" id="ARBA00022729"/>
    </source>
</evidence>
<reference evidence="10 11" key="1">
    <citation type="journal article" date="2023" name="Plants (Basel)">
        <title>Bridging the Gap: Combining Genomics and Transcriptomics Approaches to Understand Stylosanthes scabra, an Orphan Legume from the Brazilian Caatinga.</title>
        <authorList>
            <person name="Ferreira-Neto J.R.C."/>
            <person name="da Silva M.D."/>
            <person name="Binneck E."/>
            <person name="de Melo N.F."/>
            <person name="da Silva R.H."/>
            <person name="de Melo A.L.T.M."/>
            <person name="Pandolfi V."/>
            <person name="Bustamante F.O."/>
            <person name="Brasileiro-Vidal A.C."/>
            <person name="Benko-Iseppon A.M."/>
        </authorList>
    </citation>
    <scope>NUCLEOTIDE SEQUENCE [LARGE SCALE GENOMIC DNA]</scope>
    <source>
        <tissue evidence="10">Leaves</tissue>
    </source>
</reference>
<feature type="domain" description="Leucine-rich repeat-containing N-terminal plant-type" evidence="8">
    <location>
        <begin position="64"/>
        <end position="90"/>
    </location>
</feature>
<comment type="caution">
    <text evidence="10">The sequence shown here is derived from an EMBL/GenBank/DDBJ whole genome shotgun (WGS) entry which is preliminary data.</text>
</comment>
<dbReference type="PROSITE" id="PS51257">
    <property type="entry name" value="PROKAR_LIPOPROTEIN"/>
    <property type="match status" value="1"/>
</dbReference>
<dbReference type="InterPro" id="IPR001611">
    <property type="entry name" value="Leu-rich_rpt"/>
</dbReference>
<keyword evidence="5 7" id="KW-1133">Transmembrane helix</keyword>
<dbReference type="SMART" id="SM00365">
    <property type="entry name" value="LRR_SD22"/>
    <property type="match status" value="10"/>
</dbReference>
<feature type="transmembrane region" description="Helical" evidence="7">
    <location>
        <begin position="963"/>
        <end position="986"/>
    </location>
</feature>
<keyword evidence="6 7" id="KW-0472">Membrane</keyword>
<keyword evidence="11" id="KW-1185">Reference proteome</keyword>
<keyword evidence="1" id="KW-0433">Leucine-rich repeat</keyword>
<evidence type="ECO:0000256" key="2">
    <source>
        <dbReference type="ARBA" id="ARBA00022692"/>
    </source>
</evidence>
<evidence type="ECO:0000259" key="8">
    <source>
        <dbReference type="Pfam" id="PF08263"/>
    </source>
</evidence>
<name>A0ABU6RBG9_9FABA</name>
<dbReference type="Pfam" id="PF23598">
    <property type="entry name" value="LRR_14"/>
    <property type="match status" value="1"/>
</dbReference>
<dbReference type="SMART" id="SM00369">
    <property type="entry name" value="LRR_TYP"/>
    <property type="match status" value="14"/>
</dbReference>
<dbReference type="SUPFAM" id="SSF52047">
    <property type="entry name" value="RNI-like"/>
    <property type="match status" value="1"/>
</dbReference>
<dbReference type="PROSITE" id="PS51450">
    <property type="entry name" value="LRR"/>
    <property type="match status" value="3"/>
</dbReference>
<feature type="domain" description="Leucine-rich repeat-containing N-terminal plant-type" evidence="8">
    <location>
        <begin position="34"/>
        <end position="48"/>
    </location>
</feature>
<evidence type="ECO:0000313" key="10">
    <source>
        <dbReference type="EMBL" id="MED6121355.1"/>
    </source>
</evidence>
<evidence type="ECO:0000313" key="11">
    <source>
        <dbReference type="Proteomes" id="UP001341840"/>
    </source>
</evidence>
<evidence type="ECO:0000256" key="5">
    <source>
        <dbReference type="ARBA" id="ARBA00022989"/>
    </source>
</evidence>
<dbReference type="Pfam" id="PF08263">
    <property type="entry name" value="LRRNT_2"/>
    <property type="match status" value="2"/>
</dbReference>
<dbReference type="Pfam" id="PF13855">
    <property type="entry name" value="LRR_8"/>
    <property type="match status" value="1"/>
</dbReference>
<proteinExistence type="predicted"/>
<sequence length="1024" mass="112612">MRRIECSSNVTAVVALVLVVLLITQIGGSYGCLQSERQALLNFKTSLLGFYGMDFSLIPPAPPSLIKSGGRLASWEGDGDCCEWEGITCDNLTRHILTLHLNRSCSPFFSQSNIAPWFCFPEAYALQDVSRYLSQLQHLTYLDLSSVQILGVASFLGSMQHLRFLSLNGGGTIPSRSIGNLTNLRALYLDGFTLSNVTPTTWLAPLSSLQYLGLYRVDLSMSQPHSLFKVLNTLPSLLHLQLIECGLGDMPSLVSDPIFHLTNITSLQLLNLASNDLNQDSAVLHAFQNITSIKFLDISQNLINSVPPWLVKLHNLQVLSLSGCGLSGQVPSSLENMTSIRSLDLSHNSLSSIVPLWLGKFVNLVDLHLSNNQLYGSVPCGLSNLTSLTFLDLSRNNLNQLPSCLGELKSIVDLFVSYNNFTIVEEGFVSSILSNLCHLKVFDLSYSNGQGFAFKNKGTLSGCNSYALESLYLDGNEFGGLLPSSLAQFKNLNYLSMESNSFSGPIPFSIGNLTKLRDLDLRGNILNGSIPHTLVRLVNLEVLDLSSNRFSGVIPQNLGQLKNLHSLDLSFNYFSSFIPQSLSQLKNLGYLDLSSNYLQGTMNGLINSPLSLSYLDLSHNQIIGSIPESLPDKMPNLASLVLHDNHINGSLPSSLGKIESLYSFDVSNNNLSGEIPSTLWNLSSLGWLHLNNNTFQGKLPSSLANMEELTLLDVGENLLSGFIPSWNGSEFPKLQIVRMRRNMFSGSIPSSFCEFVALKILDLAQNKLVGPIPHCIGNITGMASAYTPSSQANSSGWGKQDLKQVIKGRELDYINNLKYVVNLDLSNNSLSGSIPSEISSLSGLIGLNLSYNNLSGEIPKMIGDMKSLESIDLSHNHLCGSIPRSMIDLNFMSHLDLSYNNLSGPIPDENQFQSLNDPLSYTGNQYLCGAPLLKLCPADGSYHVPNIEGNEDEDGENEKLEKVLFYFVIFLGFGTGFWGIIGVLYFKTNWRYVCFGYADKVADRIYVAFVLKKIKVKEMMQRDQ</sequence>
<evidence type="ECO:0000256" key="4">
    <source>
        <dbReference type="ARBA" id="ARBA00022737"/>
    </source>
</evidence>
<evidence type="ECO:0008006" key="12">
    <source>
        <dbReference type="Google" id="ProtNLM"/>
    </source>
</evidence>
<evidence type="ECO:0000259" key="9">
    <source>
        <dbReference type="Pfam" id="PF23598"/>
    </source>
</evidence>
<evidence type="ECO:0000256" key="7">
    <source>
        <dbReference type="SAM" id="Phobius"/>
    </source>
</evidence>
<feature type="domain" description="Disease resistance R13L4/SHOC-2-like LRR" evidence="9">
    <location>
        <begin position="431"/>
        <end position="642"/>
    </location>
</feature>
<keyword evidence="4" id="KW-0677">Repeat</keyword>
<dbReference type="PRINTS" id="PR00019">
    <property type="entry name" value="LEURICHRPT"/>
</dbReference>
<dbReference type="InterPro" id="IPR032675">
    <property type="entry name" value="LRR_dom_sf"/>
</dbReference>
<dbReference type="Gene3D" id="3.80.10.10">
    <property type="entry name" value="Ribonuclease Inhibitor"/>
    <property type="match status" value="6"/>
</dbReference>
<evidence type="ECO:0000256" key="1">
    <source>
        <dbReference type="ARBA" id="ARBA00022614"/>
    </source>
</evidence>
<accession>A0ABU6RBG9</accession>
<dbReference type="Proteomes" id="UP001341840">
    <property type="component" value="Unassembled WGS sequence"/>
</dbReference>
<dbReference type="EMBL" id="JASCZI010030327">
    <property type="protein sequence ID" value="MED6121355.1"/>
    <property type="molecule type" value="Genomic_DNA"/>
</dbReference>
<dbReference type="SUPFAM" id="SSF52058">
    <property type="entry name" value="L domain-like"/>
    <property type="match status" value="2"/>
</dbReference>
<evidence type="ECO:0000256" key="6">
    <source>
        <dbReference type="ARBA" id="ARBA00023136"/>
    </source>
</evidence>
<dbReference type="InterPro" id="IPR055414">
    <property type="entry name" value="LRR_R13L4/SHOC2-like"/>
</dbReference>
<dbReference type="PANTHER" id="PTHR48060:SF21">
    <property type="entry name" value="L DOMAIN-LIKE PROTEIN"/>
    <property type="match status" value="1"/>
</dbReference>
<dbReference type="PANTHER" id="PTHR48060">
    <property type="entry name" value="DNA DAMAGE-REPAIR/TOLERATION PROTEIN DRT100"/>
    <property type="match status" value="1"/>
</dbReference>
<gene>
    <name evidence="10" type="ORF">PIB30_029342</name>
</gene>
<organism evidence="10 11">
    <name type="scientific">Stylosanthes scabra</name>
    <dbReference type="NCBI Taxonomy" id="79078"/>
    <lineage>
        <taxon>Eukaryota</taxon>
        <taxon>Viridiplantae</taxon>
        <taxon>Streptophyta</taxon>
        <taxon>Embryophyta</taxon>
        <taxon>Tracheophyta</taxon>
        <taxon>Spermatophyta</taxon>
        <taxon>Magnoliopsida</taxon>
        <taxon>eudicotyledons</taxon>
        <taxon>Gunneridae</taxon>
        <taxon>Pentapetalae</taxon>
        <taxon>rosids</taxon>
        <taxon>fabids</taxon>
        <taxon>Fabales</taxon>
        <taxon>Fabaceae</taxon>
        <taxon>Papilionoideae</taxon>
        <taxon>50 kb inversion clade</taxon>
        <taxon>dalbergioids sensu lato</taxon>
        <taxon>Dalbergieae</taxon>
        <taxon>Pterocarpus clade</taxon>
        <taxon>Stylosanthes</taxon>
    </lineage>
</organism>
<dbReference type="InterPro" id="IPR053211">
    <property type="entry name" value="DNA_repair-toleration"/>
</dbReference>
<keyword evidence="3" id="KW-0732">Signal</keyword>
<keyword evidence="2 7" id="KW-0812">Transmembrane</keyword>
<dbReference type="InterPro" id="IPR003591">
    <property type="entry name" value="Leu-rich_rpt_typical-subtyp"/>
</dbReference>
<dbReference type="InterPro" id="IPR013210">
    <property type="entry name" value="LRR_N_plant-typ"/>
</dbReference>